<keyword evidence="7 11" id="KW-0408">Iron</keyword>
<feature type="active site" evidence="13">
    <location>
        <position position="450"/>
    </location>
</feature>
<dbReference type="EMBL" id="PIPJ01000006">
    <property type="protein sequence ID" value="RUO20001.1"/>
    <property type="molecule type" value="Genomic_DNA"/>
</dbReference>
<evidence type="ECO:0000256" key="2">
    <source>
        <dbReference type="ARBA" id="ARBA00022552"/>
    </source>
</evidence>
<dbReference type="PANTHER" id="PTHR11061:SF49">
    <property type="entry name" value="23S RRNA (URACIL(1939)-C(5))-METHYLTRANSFERASE RLMD"/>
    <property type="match status" value="1"/>
</dbReference>
<dbReference type="CDD" id="cd02440">
    <property type="entry name" value="AdoMet_MTases"/>
    <property type="match status" value="1"/>
</dbReference>
<dbReference type="PANTHER" id="PTHR11061">
    <property type="entry name" value="RNA M5U METHYLTRANSFERASE"/>
    <property type="match status" value="1"/>
</dbReference>
<evidence type="ECO:0000256" key="4">
    <source>
        <dbReference type="ARBA" id="ARBA00022679"/>
    </source>
</evidence>
<evidence type="ECO:0000256" key="8">
    <source>
        <dbReference type="ARBA" id="ARBA00023014"/>
    </source>
</evidence>
<dbReference type="GO" id="GO:0051539">
    <property type="term" value="F:4 iron, 4 sulfur cluster binding"/>
    <property type="evidence" value="ECO:0007669"/>
    <property type="project" value="UniProtKB-KW"/>
</dbReference>
<keyword evidence="8 11" id="KW-0411">Iron-sulfur</keyword>
<feature type="binding site" evidence="11">
    <location>
        <position position="403"/>
    </location>
    <ligand>
        <name>S-adenosyl-L-methionine</name>
        <dbReference type="ChEBI" id="CHEBI:59789"/>
    </ligand>
</feature>
<dbReference type="RefSeq" id="WP_126767580.1">
    <property type="nucleotide sequence ID" value="NZ_PIPJ01000006.1"/>
</dbReference>
<keyword evidence="1 11" id="KW-0004">4Fe-4S</keyword>
<dbReference type="Gene3D" id="2.40.50.140">
    <property type="entry name" value="Nucleic acid-binding proteins"/>
    <property type="match status" value="1"/>
</dbReference>
<dbReference type="HAMAP" id="MF_01010">
    <property type="entry name" value="23SrRNA_methyltr_RlmD"/>
    <property type="match status" value="1"/>
</dbReference>
<feature type="binding site" evidence="11 12">
    <location>
        <position position="355"/>
    </location>
    <ligand>
        <name>S-adenosyl-L-methionine</name>
        <dbReference type="ChEBI" id="CHEBI:59789"/>
    </ligand>
</feature>
<feature type="binding site" evidence="11 12">
    <location>
        <position position="326"/>
    </location>
    <ligand>
        <name>S-adenosyl-L-methionine</name>
        <dbReference type="ChEBI" id="CHEBI:59789"/>
    </ligand>
</feature>
<dbReference type="Pfam" id="PF05958">
    <property type="entry name" value="tRNA_U5-meth_tr"/>
    <property type="match status" value="1"/>
</dbReference>
<dbReference type="OrthoDB" id="9804590at2"/>
<sequence>MASLFDRYQKEKRLKKNAQNLKANKAATPKTKALNPQATSNALTIVRLSHEGRGVARDNNGKTVFISGALPGEEVTAQIVHSRSKYNDAVISTLHKASVDRVEPTCAHYEQCGGCNLQHFSHDAQITFKQSVVTEYLEHAKVLEDSVTVAKPIIAQAYGYRRKARLGVTRTKSQGLVLGFRERNSKRLTPIQQCPVLVPSLQPLVNQLQSLLPRLRGPGHIGHIELIAEEKQPAVIIRITQPMHANDRKAWGDWAEQTGARVIIARNAITKEPETQESTATITSSAREQTAPLHYQQIYPELAAAQSFSYPLGNLHIAFNAGDFLQVNPSVNTQMVEQALAWLTLSGSEKVLDLFCGFGNFTLPLAQKAKYVTGIEAVASQVTQGTENARNNQLSNIKFICADLNKPIANFSWAKQQFDVVVLDPPRAGAEEICAQLSELGAKKILYVSCNPITLARDAAILKAQGYHLIRYGILDMFPQTAHMESMALFTKNSEG</sequence>
<feature type="binding site" evidence="11 12">
    <location>
        <position position="376"/>
    </location>
    <ligand>
        <name>S-adenosyl-L-methionine</name>
        <dbReference type="ChEBI" id="CHEBI:59789"/>
    </ligand>
</feature>
<feature type="binding site" evidence="11">
    <location>
        <position position="360"/>
    </location>
    <ligand>
        <name>S-adenosyl-L-methionine</name>
        <dbReference type="ChEBI" id="CHEBI:59789"/>
    </ligand>
</feature>
<evidence type="ECO:0000256" key="12">
    <source>
        <dbReference type="PROSITE-ProRule" id="PRU01024"/>
    </source>
</evidence>
<feature type="binding site" evidence="11 12">
    <location>
        <position position="424"/>
    </location>
    <ligand>
        <name>S-adenosyl-L-methionine</name>
        <dbReference type="ChEBI" id="CHEBI:59789"/>
    </ligand>
</feature>
<comment type="caution">
    <text evidence="15">The sequence shown here is derived from an EMBL/GenBank/DDBJ whole genome shotgun (WGS) entry which is preliminary data.</text>
</comment>
<accession>A0A432VU43</accession>
<proteinExistence type="inferred from homology"/>
<dbReference type="PROSITE" id="PS50926">
    <property type="entry name" value="TRAM"/>
    <property type="match status" value="1"/>
</dbReference>
<dbReference type="Gene3D" id="2.40.50.1070">
    <property type="match status" value="1"/>
</dbReference>
<dbReference type="SUPFAM" id="SSF53335">
    <property type="entry name" value="S-adenosyl-L-methionine-dependent methyltransferases"/>
    <property type="match status" value="1"/>
</dbReference>
<reference evidence="16" key="1">
    <citation type="journal article" date="2018" name="Front. Microbiol.">
        <title>Genome-Based Analysis Reveals the Taxonomy and Diversity of the Family Idiomarinaceae.</title>
        <authorList>
            <person name="Liu Y."/>
            <person name="Lai Q."/>
            <person name="Shao Z."/>
        </authorList>
    </citation>
    <scope>NUCLEOTIDE SEQUENCE [LARGE SCALE GENOMIC DNA]</scope>
    <source>
        <strain evidence="16">GBPy7</strain>
    </source>
</reference>
<dbReference type="InterPro" id="IPR002792">
    <property type="entry name" value="TRAM_dom"/>
</dbReference>
<evidence type="ECO:0000256" key="9">
    <source>
        <dbReference type="ARBA" id="ARBA00052756"/>
    </source>
</evidence>
<dbReference type="SUPFAM" id="SSF50249">
    <property type="entry name" value="Nucleic acid-binding proteins"/>
    <property type="match status" value="1"/>
</dbReference>
<dbReference type="InterPro" id="IPR029063">
    <property type="entry name" value="SAM-dependent_MTases_sf"/>
</dbReference>
<dbReference type="GO" id="GO:0070475">
    <property type="term" value="P:rRNA base methylation"/>
    <property type="evidence" value="ECO:0007669"/>
    <property type="project" value="TreeGrafter"/>
</dbReference>
<feature type="binding site" evidence="11">
    <location>
        <position position="112"/>
    </location>
    <ligand>
        <name>[4Fe-4S] cluster</name>
        <dbReference type="ChEBI" id="CHEBI:49883"/>
    </ligand>
</feature>
<dbReference type="NCBIfam" id="TIGR00479">
    <property type="entry name" value="rumA"/>
    <property type="match status" value="1"/>
</dbReference>
<feature type="domain" description="TRAM" evidence="14">
    <location>
        <begin position="32"/>
        <end position="93"/>
    </location>
</feature>
<keyword evidence="6 11" id="KW-0479">Metal-binding</keyword>
<evidence type="ECO:0000259" key="14">
    <source>
        <dbReference type="PROSITE" id="PS50926"/>
    </source>
</evidence>
<keyword evidence="16" id="KW-1185">Reference proteome</keyword>
<dbReference type="FunFam" id="3.40.50.150:FF:000009">
    <property type="entry name" value="23S rRNA (Uracil(1939)-C(5))-methyltransferase RlmD"/>
    <property type="match status" value="1"/>
</dbReference>
<dbReference type="PROSITE" id="PS01230">
    <property type="entry name" value="TRMA_1"/>
    <property type="match status" value="1"/>
</dbReference>
<dbReference type="Pfam" id="PF01938">
    <property type="entry name" value="TRAM"/>
    <property type="match status" value="1"/>
</dbReference>
<keyword evidence="5 11" id="KW-0949">S-adenosyl-L-methionine</keyword>
<dbReference type="InterPro" id="IPR012340">
    <property type="entry name" value="NA-bd_OB-fold"/>
</dbReference>
<comment type="catalytic activity">
    <reaction evidence="9 11">
        <text>uridine(1939) in 23S rRNA + S-adenosyl-L-methionine = 5-methyluridine(1939) in 23S rRNA + S-adenosyl-L-homocysteine + H(+)</text>
        <dbReference type="Rhea" id="RHEA:42908"/>
        <dbReference type="Rhea" id="RHEA-COMP:10278"/>
        <dbReference type="Rhea" id="RHEA-COMP:10279"/>
        <dbReference type="ChEBI" id="CHEBI:15378"/>
        <dbReference type="ChEBI" id="CHEBI:57856"/>
        <dbReference type="ChEBI" id="CHEBI:59789"/>
        <dbReference type="ChEBI" id="CHEBI:65315"/>
        <dbReference type="ChEBI" id="CHEBI:74447"/>
        <dbReference type="EC" id="2.1.1.190"/>
    </reaction>
</comment>
<feature type="binding site" evidence="11">
    <location>
        <position position="194"/>
    </location>
    <ligand>
        <name>[4Fe-4S] cluster</name>
        <dbReference type="ChEBI" id="CHEBI:49883"/>
    </ligand>
</feature>
<dbReference type="InterPro" id="IPR001566">
    <property type="entry name" value="23S_rRNA_MeTrfase_RlmD"/>
</dbReference>
<feature type="active site" description="Nucleophile" evidence="11 12">
    <location>
        <position position="450"/>
    </location>
</feature>
<evidence type="ECO:0000256" key="3">
    <source>
        <dbReference type="ARBA" id="ARBA00022603"/>
    </source>
</evidence>
<dbReference type="GO" id="GO:0003723">
    <property type="term" value="F:RNA binding"/>
    <property type="evidence" value="ECO:0007669"/>
    <property type="project" value="InterPro"/>
</dbReference>
<dbReference type="EC" id="2.1.1.190" evidence="11"/>
<evidence type="ECO:0000313" key="16">
    <source>
        <dbReference type="Proteomes" id="UP000288395"/>
    </source>
</evidence>
<keyword evidence="3 11" id="KW-0489">Methyltransferase</keyword>
<dbReference type="PROSITE" id="PS51687">
    <property type="entry name" value="SAM_MT_RNA_M5U"/>
    <property type="match status" value="1"/>
</dbReference>
<dbReference type="AlphaFoldDB" id="A0A432VU43"/>
<dbReference type="GO" id="GO:0005506">
    <property type="term" value="F:iron ion binding"/>
    <property type="evidence" value="ECO:0007669"/>
    <property type="project" value="UniProtKB-UniRule"/>
</dbReference>
<evidence type="ECO:0000256" key="10">
    <source>
        <dbReference type="ARBA" id="ARBA00059995"/>
    </source>
</evidence>
<gene>
    <name evidence="11" type="primary">rlmD</name>
    <name evidence="15" type="ORF">CWE08_08790</name>
</gene>
<dbReference type="GO" id="GO:0070041">
    <property type="term" value="F:rRNA (uridine-C5-)-methyltransferase activity"/>
    <property type="evidence" value="ECO:0007669"/>
    <property type="project" value="UniProtKB-UniRule"/>
</dbReference>
<evidence type="ECO:0000256" key="6">
    <source>
        <dbReference type="ARBA" id="ARBA00022723"/>
    </source>
</evidence>
<keyword evidence="2 11" id="KW-0698">rRNA processing</keyword>
<dbReference type="FunFam" id="2.40.50.140:FF:000097">
    <property type="entry name" value="23S rRNA (uracil(1939)-C(5))-methyltransferase RlmD"/>
    <property type="match status" value="1"/>
</dbReference>
<evidence type="ECO:0000256" key="11">
    <source>
        <dbReference type="HAMAP-Rule" id="MF_01010"/>
    </source>
</evidence>
<dbReference type="NCBIfam" id="NF009639">
    <property type="entry name" value="PRK13168.1"/>
    <property type="match status" value="1"/>
</dbReference>
<comment type="function">
    <text evidence="10 11">Catalyzes the formation of 5-methyl-uridine at position 1939 (m5U1939) in 23S rRNA.</text>
</comment>
<evidence type="ECO:0000256" key="13">
    <source>
        <dbReference type="PROSITE-ProRule" id="PRU10015"/>
    </source>
</evidence>
<dbReference type="Gene3D" id="3.40.50.150">
    <property type="entry name" value="Vaccinia Virus protein VP39"/>
    <property type="match status" value="1"/>
</dbReference>
<organism evidence="15 16">
    <name type="scientific">Aliidiomarina iranensis</name>
    <dbReference type="NCBI Taxonomy" id="1434071"/>
    <lineage>
        <taxon>Bacteria</taxon>
        <taxon>Pseudomonadati</taxon>
        <taxon>Pseudomonadota</taxon>
        <taxon>Gammaproteobacteria</taxon>
        <taxon>Alteromonadales</taxon>
        <taxon>Idiomarinaceae</taxon>
        <taxon>Aliidiomarina</taxon>
    </lineage>
</organism>
<dbReference type="InterPro" id="IPR030391">
    <property type="entry name" value="MeTrfase_TrmA_CS"/>
</dbReference>
<dbReference type="InterPro" id="IPR030390">
    <property type="entry name" value="MeTrfase_TrmA_AS"/>
</dbReference>
<dbReference type="InterPro" id="IPR010280">
    <property type="entry name" value="U5_MeTrfase_fam"/>
</dbReference>
<evidence type="ECO:0000256" key="1">
    <source>
        <dbReference type="ARBA" id="ARBA00022485"/>
    </source>
</evidence>
<evidence type="ECO:0000256" key="7">
    <source>
        <dbReference type="ARBA" id="ARBA00023004"/>
    </source>
</evidence>
<evidence type="ECO:0000313" key="15">
    <source>
        <dbReference type="EMBL" id="RUO20001.1"/>
    </source>
</evidence>
<dbReference type="PROSITE" id="PS01231">
    <property type="entry name" value="TRMA_2"/>
    <property type="match status" value="1"/>
</dbReference>
<evidence type="ECO:0000256" key="5">
    <source>
        <dbReference type="ARBA" id="ARBA00022691"/>
    </source>
</evidence>
<dbReference type="Proteomes" id="UP000288395">
    <property type="component" value="Unassembled WGS sequence"/>
</dbReference>
<feature type="binding site" evidence="11">
    <location>
        <position position="106"/>
    </location>
    <ligand>
        <name>[4Fe-4S] cluster</name>
        <dbReference type="ChEBI" id="CHEBI:49883"/>
    </ligand>
</feature>
<keyword evidence="4 11" id="KW-0808">Transferase</keyword>
<comment type="similarity">
    <text evidence="11">Belongs to the class I-like SAM-binding methyltransferase superfamily. RNA M5U methyltransferase family. RlmD subfamily.</text>
</comment>
<feature type="binding site" evidence="11">
    <location>
        <position position="115"/>
    </location>
    <ligand>
        <name>[4Fe-4S] cluster</name>
        <dbReference type="ChEBI" id="CHEBI:49883"/>
    </ligand>
</feature>
<name>A0A432VU43_9GAMM</name>
<protein>
    <recommendedName>
        <fullName evidence="11">23S rRNA (uracil(1939)-C(5))-methyltransferase RlmD</fullName>
        <ecNumber evidence="11">2.1.1.190</ecNumber>
    </recommendedName>
    <alternativeName>
        <fullName evidence="11">23S rRNA(m5U1939)-methyltransferase</fullName>
    </alternativeName>
</protein>